<dbReference type="AlphaFoldDB" id="A0A6G0XP60"/>
<accession>A0A6G0XP60</accession>
<organism evidence="1 2">
    <name type="scientific">Aphis craccivora</name>
    <name type="common">Cowpea aphid</name>
    <dbReference type="NCBI Taxonomy" id="307492"/>
    <lineage>
        <taxon>Eukaryota</taxon>
        <taxon>Metazoa</taxon>
        <taxon>Ecdysozoa</taxon>
        <taxon>Arthropoda</taxon>
        <taxon>Hexapoda</taxon>
        <taxon>Insecta</taxon>
        <taxon>Pterygota</taxon>
        <taxon>Neoptera</taxon>
        <taxon>Paraneoptera</taxon>
        <taxon>Hemiptera</taxon>
        <taxon>Sternorrhyncha</taxon>
        <taxon>Aphidomorpha</taxon>
        <taxon>Aphidoidea</taxon>
        <taxon>Aphididae</taxon>
        <taxon>Aphidini</taxon>
        <taxon>Aphis</taxon>
        <taxon>Aphis</taxon>
    </lineage>
</organism>
<evidence type="ECO:0000313" key="2">
    <source>
        <dbReference type="Proteomes" id="UP000478052"/>
    </source>
</evidence>
<keyword evidence="2" id="KW-1185">Reference proteome</keyword>
<gene>
    <name evidence="1" type="ORF">FWK35_00023037</name>
</gene>
<evidence type="ECO:0000313" key="1">
    <source>
        <dbReference type="EMBL" id="KAF0742062.1"/>
    </source>
</evidence>
<dbReference type="Proteomes" id="UP000478052">
    <property type="component" value="Unassembled WGS sequence"/>
</dbReference>
<dbReference type="OrthoDB" id="6598281at2759"/>
<comment type="caution">
    <text evidence="1">The sequence shown here is derived from an EMBL/GenBank/DDBJ whole genome shotgun (WGS) entry which is preliminary data.</text>
</comment>
<proteinExistence type="predicted"/>
<reference evidence="1 2" key="1">
    <citation type="submission" date="2019-08" db="EMBL/GenBank/DDBJ databases">
        <title>Whole genome of Aphis craccivora.</title>
        <authorList>
            <person name="Voronova N.V."/>
            <person name="Shulinski R.S."/>
            <person name="Bandarenka Y.V."/>
            <person name="Zhorov D.G."/>
            <person name="Warner D."/>
        </authorList>
    </citation>
    <scope>NUCLEOTIDE SEQUENCE [LARGE SCALE GENOMIC DNA]</scope>
    <source>
        <strain evidence="1">180601</strain>
        <tissue evidence="1">Whole Body</tissue>
    </source>
</reference>
<name>A0A6G0XP60_APHCR</name>
<dbReference type="EMBL" id="VUJU01007675">
    <property type="protein sequence ID" value="KAF0742062.1"/>
    <property type="molecule type" value="Genomic_DNA"/>
</dbReference>
<sequence length="142" mass="16294">MFSSPINDPTTDDNYDELIPNCDVKHNINHALSHVVYILVPKGPLKPKFHILTHYGRLFSIPCRINLVYTLARKLQLQTVNRLLTASGLQPDLKVGDELTNNVYETIPLELTNESYKVSWIEYKGYYINKLDYPTSAKTLNN</sequence>
<protein>
    <submittedName>
        <fullName evidence="1">Uncharacterized protein</fullName>
    </submittedName>
</protein>